<dbReference type="Proteomes" id="UP000295008">
    <property type="component" value="Unassembled WGS sequence"/>
</dbReference>
<dbReference type="Pfam" id="PF14620">
    <property type="entry name" value="YPEB_PepSY1-2"/>
    <property type="match status" value="1"/>
</dbReference>
<dbReference type="OrthoDB" id="2372097at2"/>
<protein>
    <submittedName>
        <fullName evidence="3">Germination protein YpeB</fullName>
    </submittedName>
</protein>
<dbReference type="RefSeq" id="WP_132012553.1">
    <property type="nucleotide sequence ID" value="NZ_SLUN01000002.1"/>
</dbReference>
<sequence length="453" mass="51346">MKNKFIIPVLFLALVAAGGWGYSQYQAKRQWEINAENQYQRAFEELTAHVSNMETEMSKGLVAGSFVQSLRSLTNIWREANSSQENLGQLPLTSVELSRTKAVLAKAGAFSFDTAQNRLTQGTALNDEQWKILKQLRDQTRTVSRHLLQLRDQFYTNRAQWLEVDRMGTLGAAGIPSATMNNNKVTKAFIMLEDGLRRSPDIQLQGNNLDFTPKPTGLTGANISSRDAVVTTRRVLGPQWNNATVRYERIIKGNFPSYMISATDRRNPNRNCRVSLSVKGGHLAWLLSNRAVNASRLSLEHCAAQAAQFLARNGYPGMEKVSQQSNGNIALLTMVPLRHQVLYYPEMVKVQVARDNGEILGVDAVAYLTFYEPEAAQPVLLQKTELQIRDFISPHLQLERIRRAQVLDEQFNKVFCYEVAGRQENDRYLLYYNAQTGKEEKIRRVDRNGNELM</sequence>
<feature type="domain" description="Sporulation protein YpeB N-terminal" evidence="2">
    <location>
        <begin position="28"/>
        <end position="163"/>
    </location>
</feature>
<keyword evidence="4" id="KW-1185">Reference proteome</keyword>
<dbReference type="GO" id="GO:0009847">
    <property type="term" value="P:spore germination"/>
    <property type="evidence" value="ECO:0007669"/>
    <property type="project" value="InterPro"/>
</dbReference>
<organism evidence="3 4">
    <name type="scientific">Hydrogenispora ethanolica</name>
    <dbReference type="NCBI Taxonomy" id="1082276"/>
    <lineage>
        <taxon>Bacteria</taxon>
        <taxon>Bacillati</taxon>
        <taxon>Bacillota</taxon>
        <taxon>Hydrogenispora</taxon>
    </lineage>
</organism>
<evidence type="ECO:0000313" key="3">
    <source>
        <dbReference type="EMBL" id="TCL76367.1"/>
    </source>
</evidence>
<comment type="caution">
    <text evidence="3">The sequence shown here is derived from an EMBL/GenBank/DDBJ whole genome shotgun (WGS) entry which is preliminary data.</text>
</comment>
<dbReference type="InterPro" id="IPR048402">
    <property type="entry name" value="YpeB_N"/>
</dbReference>
<dbReference type="AlphaFoldDB" id="A0A4V2QGM1"/>
<reference evidence="3 4" key="1">
    <citation type="submission" date="2019-03" db="EMBL/GenBank/DDBJ databases">
        <title>Genomic Encyclopedia of Type Strains, Phase IV (KMG-IV): sequencing the most valuable type-strain genomes for metagenomic binning, comparative biology and taxonomic classification.</title>
        <authorList>
            <person name="Goeker M."/>
        </authorList>
    </citation>
    <scope>NUCLEOTIDE SEQUENCE [LARGE SCALE GENOMIC DNA]</scope>
    <source>
        <strain evidence="3 4">LX-B</strain>
    </source>
</reference>
<gene>
    <name evidence="3" type="ORF">EDC14_1002125</name>
</gene>
<accession>A0A4V2QGM1</accession>
<feature type="domain" description="Sporulation protein YpeB PepSY1 and PepSY2" evidence="1">
    <location>
        <begin position="187"/>
        <end position="370"/>
    </location>
</feature>
<dbReference type="EMBL" id="SLUN01000002">
    <property type="protein sequence ID" value="TCL76367.1"/>
    <property type="molecule type" value="Genomic_DNA"/>
</dbReference>
<evidence type="ECO:0000259" key="2">
    <source>
        <dbReference type="Pfam" id="PF20769"/>
    </source>
</evidence>
<evidence type="ECO:0000313" key="4">
    <source>
        <dbReference type="Proteomes" id="UP000295008"/>
    </source>
</evidence>
<dbReference type="Pfam" id="PF20769">
    <property type="entry name" value="YPEB_N"/>
    <property type="match status" value="1"/>
</dbReference>
<dbReference type="InterPro" id="IPR014239">
    <property type="entry name" value="YpeB_PepSY1-2"/>
</dbReference>
<evidence type="ECO:0000259" key="1">
    <source>
        <dbReference type="Pfam" id="PF14620"/>
    </source>
</evidence>
<proteinExistence type="predicted"/>
<dbReference type="NCBIfam" id="TIGR02889">
    <property type="entry name" value="spore_YpeB"/>
    <property type="match status" value="1"/>
</dbReference>
<name>A0A4V2QGM1_HYDET</name>